<dbReference type="Proteomes" id="UP000186917">
    <property type="component" value="Unassembled WGS sequence"/>
</dbReference>
<keyword evidence="4 9" id="KW-0808">Transferase</keyword>
<keyword evidence="5 9" id="KW-0547">Nucleotide-binding</keyword>
<evidence type="ECO:0000256" key="7">
    <source>
        <dbReference type="ARBA" id="ARBA00022840"/>
    </source>
</evidence>
<keyword evidence="6 9" id="KW-0418">Kinase</keyword>
<evidence type="ECO:0000256" key="8">
    <source>
        <dbReference type="ARBA" id="ARBA00032554"/>
    </source>
</evidence>
<dbReference type="KEGG" id="fln:FLA_0621"/>
<evidence type="ECO:0000256" key="9">
    <source>
        <dbReference type="HAMAP-Rule" id="MF_00061"/>
    </source>
</evidence>
<dbReference type="PANTHER" id="PTHR43527">
    <property type="entry name" value="4-DIPHOSPHOCYTIDYL-2-C-METHYL-D-ERYTHRITOL KINASE, CHLOROPLASTIC"/>
    <property type="match status" value="1"/>
</dbReference>
<dbReference type="GO" id="GO:0005524">
    <property type="term" value="F:ATP binding"/>
    <property type="evidence" value="ECO:0007669"/>
    <property type="project" value="UniProtKB-UniRule"/>
</dbReference>
<comment type="catalytic activity">
    <reaction evidence="9">
        <text>4-CDP-2-C-methyl-D-erythritol + ATP = 4-CDP-2-C-methyl-D-erythritol 2-phosphate + ADP + H(+)</text>
        <dbReference type="Rhea" id="RHEA:18437"/>
        <dbReference type="ChEBI" id="CHEBI:15378"/>
        <dbReference type="ChEBI" id="CHEBI:30616"/>
        <dbReference type="ChEBI" id="CHEBI:57823"/>
        <dbReference type="ChEBI" id="CHEBI:57919"/>
        <dbReference type="ChEBI" id="CHEBI:456216"/>
        <dbReference type="EC" id="2.7.1.148"/>
    </reaction>
</comment>
<proteinExistence type="inferred from homology"/>
<dbReference type="HAMAP" id="MF_00061">
    <property type="entry name" value="IspE"/>
    <property type="match status" value="1"/>
</dbReference>
<comment type="similarity">
    <text evidence="1 9">Belongs to the GHMP kinase family. IspE subfamily.</text>
</comment>
<dbReference type="InterPro" id="IPR014721">
    <property type="entry name" value="Ribsml_uS5_D2-typ_fold_subgr"/>
</dbReference>
<dbReference type="SUPFAM" id="SSF54211">
    <property type="entry name" value="Ribosomal protein S5 domain 2-like"/>
    <property type="match status" value="1"/>
</dbReference>
<evidence type="ECO:0000313" key="13">
    <source>
        <dbReference type="Proteomes" id="UP000186917"/>
    </source>
</evidence>
<dbReference type="OrthoDB" id="9809438at2"/>
<dbReference type="InterPro" id="IPR004424">
    <property type="entry name" value="IspE"/>
</dbReference>
<feature type="binding site" evidence="9">
    <location>
        <begin position="96"/>
        <end position="106"/>
    </location>
    <ligand>
        <name>ATP</name>
        <dbReference type="ChEBI" id="CHEBI:30616"/>
    </ligand>
</feature>
<evidence type="ECO:0000259" key="11">
    <source>
        <dbReference type="Pfam" id="PF08544"/>
    </source>
</evidence>
<dbReference type="GO" id="GO:0050515">
    <property type="term" value="F:4-(cytidine 5'-diphospho)-2-C-methyl-D-erythritol kinase activity"/>
    <property type="evidence" value="ECO:0007669"/>
    <property type="project" value="UniProtKB-UniRule"/>
</dbReference>
<dbReference type="GO" id="GO:0016114">
    <property type="term" value="P:terpenoid biosynthetic process"/>
    <property type="evidence" value="ECO:0007669"/>
    <property type="project" value="UniProtKB-UniRule"/>
</dbReference>
<dbReference type="RefSeq" id="WP_076382021.1">
    <property type="nucleotide sequence ID" value="NZ_AP017422.1"/>
</dbReference>
<keyword evidence="7 9" id="KW-0067">ATP-binding</keyword>
<evidence type="ECO:0000259" key="10">
    <source>
        <dbReference type="Pfam" id="PF00288"/>
    </source>
</evidence>
<dbReference type="Gene3D" id="3.30.70.890">
    <property type="entry name" value="GHMP kinase, C-terminal domain"/>
    <property type="match status" value="1"/>
</dbReference>
<dbReference type="GO" id="GO:0019288">
    <property type="term" value="P:isopentenyl diphosphate biosynthetic process, methylerythritol 4-phosphate pathway"/>
    <property type="evidence" value="ECO:0007669"/>
    <property type="project" value="UniProtKB-UniRule"/>
</dbReference>
<dbReference type="InterPro" id="IPR020568">
    <property type="entry name" value="Ribosomal_Su5_D2-typ_SF"/>
</dbReference>
<dbReference type="InterPro" id="IPR006204">
    <property type="entry name" value="GHMP_kinase_N_dom"/>
</dbReference>
<feature type="domain" description="GHMP kinase C-terminal" evidence="11">
    <location>
        <begin position="206"/>
        <end position="256"/>
    </location>
</feature>
<dbReference type="Pfam" id="PF08544">
    <property type="entry name" value="GHMP_kinases_C"/>
    <property type="match status" value="1"/>
</dbReference>
<dbReference type="InterPro" id="IPR036554">
    <property type="entry name" value="GHMP_kinase_C_sf"/>
</dbReference>
<gene>
    <name evidence="9" type="primary">ispE</name>
    <name evidence="12" type="ORF">SAMN05421788_111173</name>
</gene>
<feature type="active site" evidence="9">
    <location>
        <position position="8"/>
    </location>
</feature>
<keyword evidence="9" id="KW-0414">Isoprene biosynthesis</keyword>
<evidence type="ECO:0000256" key="2">
    <source>
        <dbReference type="ARBA" id="ARBA00012052"/>
    </source>
</evidence>
<dbReference type="EC" id="2.7.1.148" evidence="2 9"/>
<reference evidence="13" key="1">
    <citation type="submission" date="2017-01" db="EMBL/GenBank/DDBJ databases">
        <authorList>
            <person name="Varghese N."/>
            <person name="Submissions S."/>
        </authorList>
    </citation>
    <scope>NUCLEOTIDE SEQUENCE [LARGE SCALE GENOMIC DNA]</scope>
    <source>
        <strain evidence="13">DSM 21054</strain>
    </source>
</reference>
<dbReference type="STRING" id="477680.SAMN05421788_111173"/>
<dbReference type="UniPathway" id="UPA00056">
    <property type="reaction ID" value="UER00094"/>
</dbReference>
<feature type="active site" evidence="9">
    <location>
        <position position="138"/>
    </location>
</feature>
<feature type="domain" description="GHMP kinase N-terminal" evidence="10">
    <location>
        <begin position="68"/>
        <end position="143"/>
    </location>
</feature>
<evidence type="ECO:0000256" key="5">
    <source>
        <dbReference type="ARBA" id="ARBA00022741"/>
    </source>
</evidence>
<evidence type="ECO:0000256" key="1">
    <source>
        <dbReference type="ARBA" id="ARBA00009684"/>
    </source>
</evidence>
<keyword evidence="13" id="KW-1185">Reference proteome</keyword>
<evidence type="ECO:0000313" key="12">
    <source>
        <dbReference type="EMBL" id="SIT32585.1"/>
    </source>
</evidence>
<comment type="function">
    <text evidence="9">Catalyzes the phosphorylation of the position 2 hydroxy group of 4-diphosphocytidyl-2C-methyl-D-erythritol.</text>
</comment>
<dbReference type="InterPro" id="IPR013750">
    <property type="entry name" value="GHMP_kinase_C_dom"/>
</dbReference>
<accession>A0A173MAU4</accession>
<dbReference type="EMBL" id="FTOR01000011">
    <property type="protein sequence ID" value="SIT32585.1"/>
    <property type="molecule type" value="Genomic_DNA"/>
</dbReference>
<evidence type="ECO:0000256" key="3">
    <source>
        <dbReference type="ARBA" id="ARBA00017473"/>
    </source>
</evidence>
<protein>
    <recommendedName>
        <fullName evidence="3 9">4-diphosphocytidyl-2-C-methyl-D-erythritol kinase</fullName>
        <shortName evidence="9">CMK</shortName>
        <ecNumber evidence="2 9">2.7.1.148</ecNumber>
    </recommendedName>
    <alternativeName>
        <fullName evidence="8 9">4-(cytidine-5'-diphospho)-2-C-methyl-D-erythritol kinase</fullName>
    </alternativeName>
</protein>
<dbReference type="Pfam" id="PF00288">
    <property type="entry name" value="GHMP_kinases_N"/>
    <property type="match status" value="1"/>
</dbReference>
<dbReference type="NCBIfam" id="TIGR00154">
    <property type="entry name" value="ispE"/>
    <property type="match status" value="1"/>
</dbReference>
<dbReference type="PIRSF" id="PIRSF010376">
    <property type="entry name" value="IspE"/>
    <property type="match status" value="1"/>
</dbReference>
<organism evidence="12 13">
    <name type="scientific">Filimonas lacunae</name>
    <dbReference type="NCBI Taxonomy" id="477680"/>
    <lineage>
        <taxon>Bacteria</taxon>
        <taxon>Pseudomonadati</taxon>
        <taxon>Bacteroidota</taxon>
        <taxon>Chitinophagia</taxon>
        <taxon>Chitinophagales</taxon>
        <taxon>Chitinophagaceae</taxon>
        <taxon>Filimonas</taxon>
    </lineage>
</organism>
<sequence length="276" mass="30247">MVHFPNCKINLGLNILRKRTDGFHDLETVFYPLPLQDALEIQPSRAPASSKVTFTASGLPVDGSPDNNLCVKAYHLLLSDFPHLPAVNMHLHKTIPMGAGLGGGSADGAFALRMLNQQFQLGLSQQQLIHYALQLGSDCPFFIINTPCWAAGRGEQLQPVSLSLKNYKLVVINPGIHVHTGKAFSLITPAVPPVSIQTIVQQPVHTWRNMLTNDFEAAVFQLHPEIAQIKEQLYQAGAVYASMTGTGSTVFGLFEQTQVPHLSIPAHYFFAELQES</sequence>
<dbReference type="SUPFAM" id="SSF55060">
    <property type="entry name" value="GHMP Kinase, C-terminal domain"/>
    <property type="match status" value="1"/>
</dbReference>
<evidence type="ECO:0000256" key="4">
    <source>
        <dbReference type="ARBA" id="ARBA00022679"/>
    </source>
</evidence>
<comment type="pathway">
    <text evidence="9">Isoprenoid biosynthesis; isopentenyl diphosphate biosynthesis via DXP pathway; isopentenyl diphosphate from 1-deoxy-D-xylulose 5-phosphate: step 3/6.</text>
</comment>
<name>A0A173MAU4_9BACT</name>
<evidence type="ECO:0000256" key="6">
    <source>
        <dbReference type="ARBA" id="ARBA00022777"/>
    </source>
</evidence>
<dbReference type="Gene3D" id="3.30.230.10">
    <property type="match status" value="1"/>
</dbReference>
<dbReference type="PANTHER" id="PTHR43527:SF2">
    <property type="entry name" value="4-DIPHOSPHOCYTIDYL-2-C-METHYL-D-ERYTHRITOL KINASE, CHLOROPLASTIC"/>
    <property type="match status" value="1"/>
</dbReference>
<dbReference type="AlphaFoldDB" id="A0A173MAU4"/>